<organism evidence="1">
    <name type="scientific">Culex pipiens</name>
    <name type="common">House mosquito</name>
    <dbReference type="NCBI Taxonomy" id="7175"/>
    <lineage>
        <taxon>Eukaryota</taxon>
        <taxon>Metazoa</taxon>
        <taxon>Ecdysozoa</taxon>
        <taxon>Arthropoda</taxon>
        <taxon>Hexapoda</taxon>
        <taxon>Insecta</taxon>
        <taxon>Pterygota</taxon>
        <taxon>Neoptera</taxon>
        <taxon>Endopterygota</taxon>
        <taxon>Diptera</taxon>
        <taxon>Nematocera</taxon>
        <taxon>Culicoidea</taxon>
        <taxon>Culicidae</taxon>
        <taxon>Culicinae</taxon>
        <taxon>Culicini</taxon>
        <taxon>Culex</taxon>
        <taxon>Culex</taxon>
    </lineage>
</organism>
<dbReference type="AlphaFoldDB" id="A0A8D8BCD7"/>
<sequence length="112" mass="13293">MSVGSRVRMVFGGWPLLRKNGRSQLYHKFANDAMPWNLSGTWRLPLLPDSWFLLYRKYQIHRQQTWSRSVHLVCTKCSLSPQGRQLRSLWRRHSVRMVGTKGHRGHQTRTVH</sequence>
<dbReference type="EMBL" id="HBUE01068635">
    <property type="protein sequence ID" value="CAG6471695.1"/>
    <property type="molecule type" value="Transcribed_RNA"/>
</dbReference>
<protein>
    <submittedName>
        <fullName evidence="1">(northern house mosquito) hypothetical protein</fullName>
    </submittedName>
</protein>
<dbReference type="EMBL" id="HBUE01068627">
    <property type="protein sequence ID" value="CAG6471681.1"/>
    <property type="molecule type" value="Transcribed_RNA"/>
</dbReference>
<dbReference type="EMBL" id="HBUE01068634">
    <property type="protein sequence ID" value="CAG6471693.1"/>
    <property type="molecule type" value="Transcribed_RNA"/>
</dbReference>
<dbReference type="EMBL" id="HBUE01068630">
    <property type="protein sequence ID" value="CAG6471686.1"/>
    <property type="molecule type" value="Transcribed_RNA"/>
</dbReference>
<proteinExistence type="predicted"/>
<accession>A0A8D8BCD7</accession>
<dbReference type="EMBL" id="HBUE01068633">
    <property type="protein sequence ID" value="CAG6471691.1"/>
    <property type="molecule type" value="Transcribed_RNA"/>
</dbReference>
<evidence type="ECO:0000313" key="1">
    <source>
        <dbReference type="EMBL" id="CAG6471693.1"/>
    </source>
</evidence>
<name>A0A8D8BCD7_CULPI</name>
<reference evidence="1" key="1">
    <citation type="submission" date="2021-05" db="EMBL/GenBank/DDBJ databases">
        <authorList>
            <person name="Alioto T."/>
            <person name="Alioto T."/>
            <person name="Gomez Garrido J."/>
        </authorList>
    </citation>
    <scope>NUCLEOTIDE SEQUENCE</scope>
</reference>
<dbReference type="EMBL" id="HBUE01068632">
    <property type="protein sequence ID" value="CAG6471689.1"/>
    <property type="molecule type" value="Transcribed_RNA"/>
</dbReference>